<reference evidence="1" key="1">
    <citation type="journal article" date="2020" name="Nature">
        <title>Giant virus diversity and host interactions through global metagenomics.</title>
        <authorList>
            <person name="Schulz F."/>
            <person name="Roux S."/>
            <person name="Paez-Espino D."/>
            <person name="Jungbluth S."/>
            <person name="Walsh D.A."/>
            <person name="Denef V.J."/>
            <person name="McMahon K.D."/>
            <person name="Konstantinidis K.T."/>
            <person name="Eloe-Fadrosh E.A."/>
            <person name="Kyrpides N.C."/>
            <person name="Woyke T."/>
        </authorList>
    </citation>
    <scope>NUCLEOTIDE SEQUENCE</scope>
    <source>
        <strain evidence="1">GVMAG-M-3300023174-68</strain>
    </source>
</reference>
<proteinExistence type="predicted"/>
<accession>A0A6C0DVE5</accession>
<protein>
    <submittedName>
        <fullName evidence="1">Uncharacterized protein</fullName>
    </submittedName>
</protein>
<name>A0A6C0DVE5_9ZZZZ</name>
<dbReference type="EMBL" id="MN739679">
    <property type="protein sequence ID" value="QHT20614.1"/>
    <property type="molecule type" value="Genomic_DNA"/>
</dbReference>
<evidence type="ECO:0000313" key="1">
    <source>
        <dbReference type="EMBL" id="QHT20614.1"/>
    </source>
</evidence>
<dbReference type="AlphaFoldDB" id="A0A6C0DVE5"/>
<organism evidence="1">
    <name type="scientific">viral metagenome</name>
    <dbReference type="NCBI Taxonomy" id="1070528"/>
    <lineage>
        <taxon>unclassified sequences</taxon>
        <taxon>metagenomes</taxon>
        <taxon>organismal metagenomes</taxon>
    </lineage>
</organism>
<sequence>MCIIMTKIKNYSAMNKEIFILKTRLEELKEYYVHYPSQYVLYEILNTKKHLDNLTKHTQVLRRTLIKTFFKKYQSL</sequence>